<dbReference type="RefSeq" id="WP_377608409.1">
    <property type="nucleotide sequence ID" value="NZ_JBHMEA010000016.1"/>
</dbReference>
<sequence>MTQPSTLKIVGPDRAGGFMARLRRIGVLGGMGPEATVTLMQRLQAGTPARDDSDHVPLLVDMNPQVPSRIRHLIEKTGPNPGPVMAEMAVRLETAGAEALIMPCNTAHHYASFVTERVRIPFLSMLALTCVELASQVAPGSKVGILASPATNQIGLFQTHLNDVGLVALFPEDEGTVLSAIRRIKQYGPDEADIALLHEKSAELVKQGAAAILVGCTEFSLISGQIKTTVPIVDALDILVAATLNFAGVRLDDPA</sequence>
<dbReference type="Proteomes" id="UP001589683">
    <property type="component" value="Unassembled WGS sequence"/>
</dbReference>
<proteinExistence type="inferred from homology"/>
<dbReference type="InterPro" id="IPR004380">
    <property type="entry name" value="Asp_race"/>
</dbReference>
<organism evidence="3 4">
    <name type="scientific">Pseudohalocynthiibacter aestuariivivens</name>
    <dbReference type="NCBI Taxonomy" id="1591409"/>
    <lineage>
        <taxon>Bacteria</taxon>
        <taxon>Pseudomonadati</taxon>
        <taxon>Pseudomonadota</taxon>
        <taxon>Alphaproteobacteria</taxon>
        <taxon>Rhodobacterales</taxon>
        <taxon>Paracoccaceae</taxon>
        <taxon>Pseudohalocynthiibacter</taxon>
    </lineage>
</organism>
<accession>A0ABV5JCN0</accession>
<gene>
    <name evidence="3" type="ORF">ACFFUT_05385</name>
</gene>
<evidence type="ECO:0000256" key="1">
    <source>
        <dbReference type="ARBA" id="ARBA00007847"/>
    </source>
</evidence>
<evidence type="ECO:0000256" key="2">
    <source>
        <dbReference type="ARBA" id="ARBA00023235"/>
    </source>
</evidence>
<name>A0ABV5JCN0_9RHOB</name>
<comment type="caution">
    <text evidence="3">The sequence shown here is derived from an EMBL/GenBank/DDBJ whole genome shotgun (WGS) entry which is preliminary data.</text>
</comment>
<dbReference type="PANTHER" id="PTHR21198">
    <property type="entry name" value="GLUTAMATE RACEMASE"/>
    <property type="match status" value="1"/>
</dbReference>
<dbReference type="Pfam" id="PF01177">
    <property type="entry name" value="Asp_Glu_race"/>
    <property type="match status" value="1"/>
</dbReference>
<evidence type="ECO:0000313" key="4">
    <source>
        <dbReference type="Proteomes" id="UP001589683"/>
    </source>
</evidence>
<dbReference type="InterPro" id="IPR015942">
    <property type="entry name" value="Asp/Glu/hydantoin_racemase"/>
</dbReference>
<reference evidence="3 4" key="1">
    <citation type="submission" date="2024-09" db="EMBL/GenBank/DDBJ databases">
        <authorList>
            <person name="Sun Q."/>
            <person name="Mori K."/>
        </authorList>
    </citation>
    <scope>NUCLEOTIDE SEQUENCE [LARGE SCALE GENOMIC DNA]</scope>
    <source>
        <strain evidence="3 4">CECT 8726</strain>
    </source>
</reference>
<dbReference type="SUPFAM" id="SSF53681">
    <property type="entry name" value="Aspartate/glutamate racemase"/>
    <property type="match status" value="2"/>
</dbReference>
<dbReference type="EMBL" id="JBHMEA010000016">
    <property type="protein sequence ID" value="MFB9231217.1"/>
    <property type="molecule type" value="Genomic_DNA"/>
</dbReference>
<dbReference type="PANTHER" id="PTHR21198:SF7">
    <property type="entry name" value="ASPARTATE-GLUTAMATE RACEMASE FAMILY"/>
    <property type="match status" value="1"/>
</dbReference>
<keyword evidence="4" id="KW-1185">Reference proteome</keyword>
<dbReference type="Gene3D" id="3.40.50.1860">
    <property type="match status" value="2"/>
</dbReference>
<comment type="similarity">
    <text evidence="1">Belongs to the aspartate/glutamate racemases family.</text>
</comment>
<dbReference type="NCBIfam" id="TIGR00035">
    <property type="entry name" value="asp_race"/>
    <property type="match status" value="1"/>
</dbReference>
<keyword evidence="2" id="KW-0413">Isomerase</keyword>
<evidence type="ECO:0000313" key="3">
    <source>
        <dbReference type="EMBL" id="MFB9231217.1"/>
    </source>
</evidence>
<protein>
    <submittedName>
        <fullName evidence="3">Aspartate/glutamate racemase family protein</fullName>
    </submittedName>
</protein>
<dbReference type="InterPro" id="IPR001920">
    <property type="entry name" value="Asp/Glu_race"/>
</dbReference>